<dbReference type="InterPro" id="IPR052698">
    <property type="entry name" value="MoCofactor_Util/Proc"/>
</dbReference>
<dbReference type="PANTHER" id="PTHR30388">
    <property type="entry name" value="ALDEHYDE OXIDOREDUCTASE MOLYBDENUM COFACTOR ASSEMBLY PROTEIN"/>
    <property type="match status" value="1"/>
</dbReference>
<dbReference type="InterPro" id="IPR027051">
    <property type="entry name" value="XdhC_Rossmann_dom"/>
</dbReference>
<protein>
    <recommendedName>
        <fullName evidence="1">XdhC Rossmann domain-containing protein</fullName>
    </recommendedName>
</protein>
<evidence type="ECO:0000313" key="2">
    <source>
        <dbReference type="EMBL" id="KKL28293.1"/>
    </source>
</evidence>
<feature type="domain" description="XdhC Rossmann" evidence="1">
    <location>
        <begin position="1"/>
        <end position="121"/>
    </location>
</feature>
<dbReference type="AlphaFoldDB" id="A0A0F9EWU7"/>
<name>A0A0F9EWU7_9ZZZZ</name>
<evidence type="ECO:0000259" key="1">
    <source>
        <dbReference type="Pfam" id="PF13478"/>
    </source>
</evidence>
<proteinExistence type="predicted"/>
<dbReference type="Pfam" id="PF13478">
    <property type="entry name" value="XdhC_C"/>
    <property type="match status" value="1"/>
</dbReference>
<organism evidence="2">
    <name type="scientific">marine sediment metagenome</name>
    <dbReference type="NCBI Taxonomy" id="412755"/>
    <lineage>
        <taxon>unclassified sequences</taxon>
        <taxon>metagenomes</taxon>
        <taxon>ecological metagenomes</taxon>
    </lineage>
</organism>
<comment type="caution">
    <text evidence="2">The sequence shown here is derived from an EMBL/GenBank/DDBJ whole genome shotgun (WGS) entry which is preliminary data.</text>
</comment>
<reference evidence="2" key="1">
    <citation type="journal article" date="2015" name="Nature">
        <title>Complex archaea that bridge the gap between prokaryotes and eukaryotes.</title>
        <authorList>
            <person name="Spang A."/>
            <person name="Saw J.H."/>
            <person name="Jorgensen S.L."/>
            <person name="Zaremba-Niedzwiedzka K."/>
            <person name="Martijn J."/>
            <person name="Lind A.E."/>
            <person name="van Eijk R."/>
            <person name="Schleper C."/>
            <person name="Guy L."/>
            <person name="Ettema T.J."/>
        </authorList>
    </citation>
    <scope>NUCLEOTIDE SEQUENCE</scope>
</reference>
<dbReference type="PANTHER" id="PTHR30388:SF6">
    <property type="entry name" value="XANTHINE DEHYDROGENASE SUBUNIT A-RELATED"/>
    <property type="match status" value="1"/>
</dbReference>
<feature type="non-terminal residue" evidence="2">
    <location>
        <position position="121"/>
    </location>
</feature>
<dbReference type="EMBL" id="LAZR01035150">
    <property type="protein sequence ID" value="KKL28293.1"/>
    <property type="molecule type" value="Genomic_DNA"/>
</dbReference>
<gene>
    <name evidence="2" type="ORF">LCGC14_2376600</name>
</gene>
<accession>A0A0F9EWU7</accession>
<dbReference type="Gene3D" id="3.40.50.720">
    <property type="entry name" value="NAD(P)-binding Rossmann-like Domain"/>
    <property type="match status" value="1"/>
</dbReference>
<sequence length="121" mass="12895">MGFDVTVLDDRPEFTRPELFPHGATMRCGNIGEEVAGFPHGGDTYIVIVTRSHKHDADALAACLHEPVACIGMIGSGRKVAMVREDFVESGRATPAEFDRVYAPIGLDIGSVTVPEIAAGI</sequence>